<evidence type="ECO:0000256" key="12">
    <source>
        <dbReference type="ARBA" id="ARBA00023180"/>
    </source>
</evidence>
<dbReference type="OrthoDB" id="292747at2759"/>
<feature type="transmembrane region" description="Helical" evidence="15">
    <location>
        <begin position="63"/>
        <end position="80"/>
    </location>
</feature>
<dbReference type="Pfam" id="PF02815">
    <property type="entry name" value="MIR"/>
    <property type="match status" value="1"/>
</dbReference>
<keyword evidence="6 15" id="KW-0808">Transferase</keyword>
<evidence type="ECO:0000313" key="19">
    <source>
        <dbReference type="Proteomes" id="UP000193920"/>
    </source>
</evidence>
<organism evidence="18 19">
    <name type="scientific">Neocallimastix californiae</name>
    <dbReference type="NCBI Taxonomy" id="1754190"/>
    <lineage>
        <taxon>Eukaryota</taxon>
        <taxon>Fungi</taxon>
        <taxon>Fungi incertae sedis</taxon>
        <taxon>Chytridiomycota</taxon>
        <taxon>Chytridiomycota incertae sedis</taxon>
        <taxon>Neocallimastigomycetes</taxon>
        <taxon>Neocallimastigales</taxon>
        <taxon>Neocallimastigaceae</taxon>
        <taxon>Neocallimastix</taxon>
    </lineage>
</organism>
<comment type="catalytic activity">
    <reaction evidence="14 15">
        <text>a di-trans,poly-cis-dolichyl beta-D-mannosyl phosphate + L-seryl-[protein] = 3-O-(alpha-D-mannosyl)-L-seryl-[protein] + a di-trans,poly-cis-dolichyl phosphate + H(+)</text>
        <dbReference type="Rhea" id="RHEA:17377"/>
        <dbReference type="Rhea" id="RHEA-COMP:9863"/>
        <dbReference type="Rhea" id="RHEA-COMP:13546"/>
        <dbReference type="Rhea" id="RHEA-COMP:19498"/>
        <dbReference type="Rhea" id="RHEA-COMP:19501"/>
        <dbReference type="ChEBI" id="CHEBI:15378"/>
        <dbReference type="ChEBI" id="CHEBI:29999"/>
        <dbReference type="ChEBI" id="CHEBI:57683"/>
        <dbReference type="ChEBI" id="CHEBI:58211"/>
        <dbReference type="ChEBI" id="CHEBI:137321"/>
        <dbReference type="EC" id="2.4.1.109"/>
    </reaction>
</comment>
<dbReference type="PANTHER" id="PTHR10050">
    <property type="entry name" value="DOLICHYL-PHOSPHATE-MANNOSE--PROTEIN MANNOSYLTRANSFERASE"/>
    <property type="match status" value="1"/>
</dbReference>
<evidence type="ECO:0000256" key="14">
    <source>
        <dbReference type="ARBA" id="ARBA00045102"/>
    </source>
</evidence>
<keyword evidence="9 15" id="KW-0256">Endoplasmic reticulum</keyword>
<evidence type="ECO:0000256" key="6">
    <source>
        <dbReference type="ARBA" id="ARBA00022679"/>
    </source>
</evidence>
<keyword evidence="10 15" id="KW-1133">Transmembrane helix</keyword>
<comment type="caution">
    <text evidence="18">The sequence shown here is derived from an EMBL/GenBank/DDBJ whole genome shotgun (WGS) entry which is preliminary data.</text>
</comment>
<protein>
    <recommendedName>
        <fullName evidence="4 15">Dolichyl-phosphate-mannose--protein mannosyltransferase</fullName>
        <ecNumber evidence="4 15">2.4.1.109</ecNumber>
    </recommendedName>
</protein>
<evidence type="ECO:0000313" key="18">
    <source>
        <dbReference type="EMBL" id="ORY54020.1"/>
    </source>
</evidence>
<feature type="domain" description="MIR" evidence="17">
    <location>
        <begin position="465"/>
        <end position="521"/>
    </location>
</feature>
<dbReference type="GO" id="GO:0004169">
    <property type="term" value="F:dolichyl-phosphate-mannose-protein mannosyltransferase activity"/>
    <property type="evidence" value="ECO:0007669"/>
    <property type="project" value="UniProtKB-UniRule"/>
</dbReference>
<evidence type="ECO:0000256" key="4">
    <source>
        <dbReference type="ARBA" id="ARBA00012839"/>
    </source>
</evidence>
<feature type="transmembrane region" description="Helical" evidence="15">
    <location>
        <begin position="600"/>
        <end position="620"/>
    </location>
</feature>
<evidence type="ECO:0000256" key="9">
    <source>
        <dbReference type="ARBA" id="ARBA00022824"/>
    </source>
</evidence>
<name>A0A1Y2D438_9FUNG</name>
<evidence type="ECO:0000256" key="13">
    <source>
        <dbReference type="ARBA" id="ARBA00045085"/>
    </source>
</evidence>
<feature type="transmembrane region" description="Helical" evidence="15">
    <location>
        <begin position="663"/>
        <end position="681"/>
    </location>
</feature>
<dbReference type="PROSITE" id="PS50919">
    <property type="entry name" value="MIR"/>
    <property type="match status" value="3"/>
</dbReference>
<feature type="transmembrane region" description="Helical" evidence="15">
    <location>
        <begin position="283"/>
        <end position="308"/>
    </location>
</feature>
<feature type="transmembrane region" description="Helical" evidence="15">
    <location>
        <begin position="693"/>
        <end position="718"/>
    </location>
</feature>
<feature type="region of interest" description="Disordered" evidence="16">
    <location>
        <begin position="1"/>
        <end position="33"/>
    </location>
</feature>
<dbReference type="Pfam" id="PF16192">
    <property type="entry name" value="PMT_4TMC"/>
    <property type="match status" value="1"/>
</dbReference>
<keyword evidence="5 15" id="KW-0328">Glycosyltransferase</keyword>
<evidence type="ECO:0000259" key="17">
    <source>
        <dbReference type="PROSITE" id="PS50919"/>
    </source>
</evidence>
<gene>
    <name evidence="18" type="ORF">LY90DRAFT_456262</name>
</gene>
<dbReference type="UniPathway" id="UPA00378"/>
<feature type="transmembrane region" description="Helical" evidence="15">
    <location>
        <begin position="196"/>
        <end position="215"/>
    </location>
</feature>
<evidence type="ECO:0000256" key="1">
    <source>
        <dbReference type="ARBA" id="ARBA00004477"/>
    </source>
</evidence>
<keyword evidence="11 15" id="KW-0472">Membrane</keyword>
<feature type="domain" description="MIR" evidence="17">
    <location>
        <begin position="336"/>
        <end position="390"/>
    </location>
</feature>
<comment type="similarity">
    <text evidence="3 15">Belongs to the glycosyltransferase 39 family.</text>
</comment>
<dbReference type="Pfam" id="PF02366">
    <property type="entry name" value="PMT"/>
    <property type="match status" value="1"/>
</dbReference>
<feature type="domain" description="MIR" evidence="17">
    <location>
        <begin position="399"/>
        <end position="460"/>
    </location>
</feature>
<dbReference type="SMART" id="SM00472">
    <property type="entry name" value="MIR"/>
    <property type="match status" value="3"/>
</dbReference>
<comment type="function">
    <text evidence="15">Transfers mannose from Dol-P-mannose to Ser or Thr residues on proteins.</text>
</comment>
<evidence type="ECO:0000256" key="11">
    <source>
        <dbReference type="ARBA" id="ARBA00023136"/>
    </source>
</evidence>
<dbReference type="EC" id="2.4.1.109" evidence="4 15"/>
<dbReference type="Proteomes" id="UP000193920">
    <property type="component" value="Unassembled WGS sequence"/>
</dbReference>
<evidence type="ECO:0000256" key="3">
    <source>
        <dbReference type="ARBA" id="ARBA00007222"/>
    </source>
</evidence>
<evidence type="ECO:0000256" key="10">
    <source>
        <dbReference type="ARBA" id="ARBA00022989"/>
    </source>
</evidence>
<keyword evidence="19" id="KW-1185">Reference proteome</keyword>
<dbReference type="InterPro" id="IPR036300">
    <property type="entry name" value="MIR_dom_sf"/>
</dbReference>
<proteinExistence type="inferred from homology"/>
<dbReference type="SUPFAM" id="SSF82109">
    <property type="entry name" value="MIR domain"/>
    <property type="match status" value="1"/>
</dbReference>
<evidence type="ECO:0000256" key="15">
    <source>
        <dbReference type="RuleBase" id="RU367007"/>
    </source>
</evidence>
<dbReference type="STRING" id="1754190.A0A1Y2D438"/>
<keyword evidence="12" id="KW-0325">Glycoprotein</keyword>
<dbReference type="EMBL" id="MCOG01000089">
    <property type="protein sequence ID" value="ORY54020.1"/>
    <property type="molecule type" value="Genomic_DNA"/>
</dbReference>
<evidence type="ECO:0000256" key="16">
    <source>
        <dbReference type="SAM" id="MobiDB-lite"/>
    </source>
</evidence>
<sequence length="749" mass="86359">MENVIKRQAKSNSNKKNEDLLGNNSQYSETEPLISSEEKIHKKPFNFNNFIRDLNAGVYDSKLVLILVIFALCIRLPYIHNPRQVVFDEVHFGGFANKYISRKFFMDVHPPLAKLMITYISEVFMYNGSFPFKNIGDSIPSNVPYIQMRMLNALLGVALIPISFHTIKALGFSSITAFVTGILVTCENSLATQSRLILLDAPLLLFTGFTLLSWAKFQQYQKKPFTDEWWKWLTYTGIGLGLVSSVKWVGLFSVATIGLCTLNNLWNILGNLENSMKKFVKHFMARALCLIVIPVSIYAFFFLIHFLVLNKSGSGAAFMSPEFQTTFVNSTIPPSYLQVGYGSEVTIRHVNTNGGFLHSHGSNYKTGSKQQQITCYSHRDSNNIWIIEKIDNSTSLESFEPLRNGDVIRLLHRTTKRRLHSHGNEKFKPPVSQQDYQYEATGYGNPNVVDSNDHWKIDVIGAKKGDPVEAINSRFRLIHVNNKCSLFSHTVKLPNWAYSQQEVTCGKGVLKKNTIWVIENNENPLLDPNSKKITYNRPGFFKKFIELNTVMWNVNKDLTSSHPYESHPSSWLFLRRGISFWTGKKDYVGRIYLNGNPVSWYLGAISVLFYIGFFSVSHFIKQIHRKSTLFDTNSIYYSKGGYLFTAYFWHYFPFFVMGRQLFIHHYLPCVYITILLSTVTLETILKQKRNLKWIVPLILAVISFISFIIYSPFTYGIFMTTKHCNMMRLRKSWDWDCAYFDKNAYRLNK</sequence>
<comment type="subcellular location">
    <subcellularLocation>
        <location evidence="1 15">Endoplasmic reticulum membrane</location>
        <topology evidence="1 15">Multi-pass membrane protein</topology>
    </subcellularLocation>
</comment>
<dbReference type="InterPro" id="IPR032421">
    <property type="entry name" value="PMT_4TMC"/>
</dbReference>
<dbReference type="InterPro" id="IPR027005">
    <property type="entry name" value="PMT-like"/>
</dbReference>
<dbReference type="InterPro" id="IPR003342">
    <property type="entry name" value="ArnT-like_N"/>
</dbReference>
<keyword evidence="8" id="KW-0677">Repeat</keyword>
<comment type="pathway">
    <text evidence="2 15">Protein modification; protein glycosylation.</text>
</comment>
<dbReference type="Gene3D" id="2.80.10.50">
    <property type="match status" value="1"/>
</dbReference>
<reference evidence="18 19" key="1">
    <citation type="submission" date="2016-08" db="EMBL/GenBank/DDBJ databases">
        <title>A Parts List for Fungal Cellulosomes Revealed by Comparative Genomics.</title>
        <authorList>
            <consortium name="DOE Joint Genome Institute"/>
            <person name="Haitjema C.H."/>
            <person name="Gilmore S.P."/>
            <person name="Henske J.K."/>
            <person name="Solomon K.V."/>
            <person name="De Groot R."/>
            <person name="Kuo A."/>
            <person name="Mondo S.J."/>
            <person name="Salamov A.A."/>
            <person name="Labutti K."/>
            <person name="Zhao Z."/>
            <person name="Chiniquy J."/>
            <person name="Barry K."/>
            <person name="Brewer H.M."/>
            <person name="Purvine S.O."/>
            <person name="Wright A.T."/>
            <person name="Boxma B."/>
            <person name="Van Alen T."/>
            <person name="Hackstein J.H."/>
            <person name="Baker S.E."/>
            <person name="Grigoriev I.V."/>
            <person name="O'Malley M.A."/>
        </authorList>
    </citation>
    <scope>NUCLEOTIDE SEQUENCE [LARGE SCALE GENOMIC DNA]</scope>
    <source>
        <strain evidence="18 19">G1</strain>
    </source>
</reference>
<feature type="transmembrane region" description="Helical" evidence="15">
    <location>
        <begin position="235"/>
        <end position="262"/>
    </location>
</feature>
<feature type="transmembrane region" description="Helical" evidence="15">
    <location>
        <begin position="153"/>
        <end position="184"/>
    </location>
</feature>
<evidence type="ECO:0000256" key="5">
    <source>
        <dbReference type="ARBA" id="ARBA00022676"/>
    </source>
</evidence>
<dbReference type="GO" id="GO:0005789">
    <property type="term" value="C:endoplasmic reticulum membrane"/>
    <property type="evidence" value="ECO:0007669"/>
    <property type="project" value="UniProtKB-SubCell"/>
</dbReference>
<keyword evidence="7 15" id="KW-0812">Transmembrane</keyword>
<dbReference type="InterPro" id="IPR016093">
    <property type="entry name" value="MIR_motif"/>
</dbReference>
<evidence type="ECO:0000256" key="8">
    <source>
        <dbReference type="ARBA" id="ARBA00022737"/>
    </source>
</evidence>
<dbReference type="PANTHER" id="PTHR10050:SF50">
    <property type="entry name" value="DOLICHYL-PHOSPHATE-MANNOSE--PROTEIN MANNOSYLTRANSFERASE 1-RELATED"/>
    <property type="match status" value="1"/>
</dbReference>
<dbReference type="AlphaFoldDB" id="A0A1Y2D438"/>
<evidence type="ECO:0000256" key="7">
    <source>
        <dbReference type="ARBA" id="ARBA00022692"/>
    </source>
</evidence>
<evidence type="ECO:0000256" key="2">
    <source>
        <dbReference type="ARBA" id="ARBA00004922"/>
    </source>
</evidence>
<accession>A0A1Y2D438</accession>
<comment type="catalytic activity">
    <reaction evidence="13 15">
        <text>a di-trans,poly-cis-dolichyl beta-D-mannosyl phosphate + L-threonyl-[protein] = 3-O-(alpha-D-mannosyl)-L-threonyl-[protein] + a di-trans,poly-cis-dolichyl phosphate + H(+)</text>
        <dbReference type="Rhea" id="RHEA:53396"/>
        <dbReference type="Rhea" id="RHEA-COMP:11060"/>
        <dbReference type="Rhea" id="RHEA-COMP:13547"/>
        <dbReference type="Rhea" id="RHEA-COMP:19498"/>
        <dbReference type="Rhea" id="RHEA-COMP:19501"/>
        <dbReference type="ChEBI" id="CHEBI:15378"/>
        <dbReference type="ChEBI" id="CHEBI:30013"/>
        <dbReference type="ChEBI" id="CHEBI:57683"/>
        <dbReference type="ChEBI" id="CHEBI:58211"/>
        <dbReference type="ChEBI" id="CHEBI:137323"/>
        <dbReference type="EC" id="2.4.1.109"/>
    </reaction>
</comment>
<feature type="transmembrane region" description="Helical" evidence="15">
    <location>
        <begin position="640"/>
        <end position="657"/>
    </location>
</feature>